<dbReference type="InterPro" id="IPR001650">
    <property type="entry name" value="Helicase_C-like"/>
</dbReference>
<dbReference type="SUPFAM" id="SSF52540">
    <property type="entry name" value="P-loop containing nucleoside triphosphate hydrolases"/>
    <property type="match status" value="1"/>
</dbReference>
<dbReference type="InterPro" id="IPR027417">
    <property type="entry name" value="P-loop_NTPase"/>
</dbReference>
<proteinExistence type="predicted"/>
<dbReference type="Pfam" id="PF00271">
    <property type="entry name" value="Helicase_C"/>
    <property type="match status" value="1"/>
</dbReference>
<dbReference type="PANTHER" id="PTHR47961:SF6">
    <property type="entry name" value="DNA-DIRECTED DNA POLYMERASE"/>
    <property type="match status" value="1"/>
</dbReference>
<keyword evidence="3" id="KW-0347">Helicase</keyword>
<dbReference type="EMBL" id="BAAAGU010000105">
    <property type="protein sequence ID" value="GAA0671719.1"/>
    <property type="molecule type" value="Genomic_DNA"/>
</dbReference>
<evidence type="ECO:0000256" key="5">
    <source>
        <dbReference type="SAM" id="MobiDB-lite"/>
    </source>
</evidence>
<dbReference type="Gene3D" id="3.40.50.300">
    <property type="entry name" value="P-loop containing nucleotide triphosphate hydrolases"/>
    <property type="match status" value="2"/>
</dbReference>
<evidence type="ECO:0000256" key="1">
    <source>
        <dbReference type="ARBA" id="ARBA00022741"/>
    </source>
</evidence>
<evidence type="ECO:0000256" key="4">
    <source>
        <dbReference type="ARBA" id="ARBA00022840"/>
    </source>
</evidence>
<dbReference type="Proteomes" id="UP001500724">
    <property type="component" value="Unassembled WGS sequence"/>
</dbReference>
<keyword evidence="1" id="KW-0547">Nucleotide-binding</keyword>
<protein>
    <recommendedName>
        <fullName evidence="10">DEAD/DEAH box helicase</fullName>
    </recommendedName>
</protein>
<comment type="caution">
    <text evidence="8">The sequence shown here is derived from an EMBL/GenBank/DDBJ whole genome shotgun (WGS) entry which is preliminary data.</text>
</comment>
<accession>A0ABP3T703</accession>
<dbReference type="SMART" id="SM00487">
    <property type="entry name" value="DEXDc"/>
    <property type="match status" value="1"/>
</dbReference>
<dbReference type="RefSeq" id="WP_344007652.1">
    <property type="nucleotide sequence ID" value="NZ_BAAAGU010000105.1"/>
</dbReference>
<keyword evidence="9" id="KW-1185">Reference proteome</keyword>
<dbReference type="PROSITE" id="PS51194">
    <property type="entry name" value="HELICASE_CTER"/>
    <property type="match status" value="1"/>
</dbReference>
<dbReference type="InterPro" id="IPR014001">
    <property type="entry name" value="Helicase_ATP-bd"/>
</dbReference>
<organism evidence="8 9">
    <name type="scientific">Streptomyces thermocarboxydovorans</name>
    <dbReference type="NCBI Taxonomy" id="59298"/>
    <lineage>
        <taxon>Bacteria</taxon>
        <taxon>Bacillati</taxon>
        <taxon>Actinomycetota</taxon>
        <taxon>Actinomycetes</taxon>
        <taxon>Kitasatosporales</taxon>
        <taxon>Streptomycetaceae</taxon>
        <taxon>Streptomyces</taxon>
    </lineage>
</organism>
<dbReference type="PROSITE" id="PS51192">
    <property type="entry name" value="HELICASE_ATP_BIND_1"/>
    <property type="match status" value="1"/>
</dbReference>
<evidence type="ECO:0000259" key="6">
    <source>
        <dbReference type="PROSITE" id="PS51192"/>
    </source>
</evidence>
<dbReference type="InterPro" id="IPR050474">
    <property type="entry name" value="Hel308_SKI2-like"/>
</dbReference>
<evidence type="ECO:0000259" key="7">
    <source>
        <dbReference type="PROSITE" id="PS51194"/>
    </source>
</evidence>
<keyword evidence="4" id="KW-0067">ATP-binding</keyword>
<sequence length="1181" mass="129631">MERTLNLTTLREALGPPQPDALPSPEELIRLIADIEVGAIMNRFAIDDTVLSTAWYLHGVCALSEAAELYTPTRRQRAFAVSAHIFDLALADAERPPAELLSLAFAAQIGYRRAGQDPNATAVFRRVSHLCHGPGPLGYQDLPGAPPVTVRDFIETLALEAGVAFLGLQTTTLRILVRYWQDQLSGLADDLQEADLRGTLFGPAQAVVDAVAAMTNYLTYGARNRLARARESLARVLTGEAGVGDLNARWIAAHLLDLIDELAEGSLHALLPPGTPRAVAQAFTLTSPPVLTLWPPQRELLTRPTANPLDPATDRLLVSVPTSAGKSLVSQLIMCTHLATVPGRVIYVSPLRSLSREMRRSLRDRLRVLDRELGTDTPDFPLWGYPFTDDDEEADIDVVTPERLMHALRQDPENALSDVTLIVIDEAHHIAQDRRGFLLEGLLAFCQAHPSAPRLVLLSAAVGNGAALAHWLDPNEPEVLFTSAWRGPRRLHGLLTTNALWDQKTTVSRRSKARPWTTRVPMSVRISIRPAQAAKIAELTTSHDEPLGELVFGQRDPKDWSSKDPASTPAYKMFAGAATYLLPAGPMLVVTGTHQLAQNTARAMADHLPVHEPAQTLAEQLSAQLGEEHPLIACTRHGIAFHHAALPTDVLEAIEDALRNDRILAVVSTTTLTDGVNLPVRTVVITATLSDDQRTQATGVPGLDAAKLLNAVGRAGRAGRESEGWILLALNRKIDARDHDLFTPADEELQVMSALTREQALRDLAEAEELVAQSSDDVMAVTQSLASDFISYVWFVLDANEHLASDQPLMAVDRLLAMQQLPEEIKSRWQRLAQQTRLRYSATSPATRRRWTTTGTSLSSSRTLDHIALKLAERVLSSIDPDSVSAWDMIEPNVLPLAETLRLLDEERAFDLLLQLPERGQAWNFYDRRANRNRLRVDVNLQEAMHAWINGTPIPALARQWLPDAPVDWALEQAVANISKTFEHYLSWTLGALINLTNNHLTTASASVRLRPDTAWCLRFGVDTEQAIHLLTSGIHSRTLAHSIGRKAATDGIASTQLRQWLADQHIATWRTLYNASDQEVADLLEYVRTRRRSLLRAILKDGSAELDVDRDSPACSSAVSLRWPESAPPSEIKVVDDQGNACATVRAGDHADVLAVLQSGLSLSLTLQGTQLLLNRSGAD</sequence>
<dbReference type="Pfam" id="PF00270">
    <property type="entry name" value="DEAD"/>
    <property type="match status" value="1"/>
</dbReference>
<evidence type="ECO:0000256" key="2">
    <source>
        <dbReference type="ARBA" id="ARBA00022801"/>
    </source>
</evidence>
<evidence type="ECO:0008006" key="10">
    <source>
        <dbReference type="Google" id="ProtNLM"/>
    </source>
</evidence>
<feature type="region of interest" description="Disordered" evidence="5">
    <location>
        <begin position="1"/>
        <end position="21"/>
    </location>
</feature>
<name>A0ABP3T703_9ACTN</name>
<dbReference type="SMART" id="SM00490">
    <property type="entry name" value="HELICc"/>
    <property type="match status" value="1"/>
</dbReference>
<dbReference type="InterPro" id="IPR011545">
    <property type="entry name" value="DEAD/DEAH_box_helicase_dom"/>
</dbReference>
<evidence type="ECO:0000313" key="9">
    <source>
        <dbReference type="Proteomes" id="UP001500724"/>
    </source>
</evidence>
<dbReference type="PANTHER" id="PTHR47961">
    <property type="entry name" value="DNA POLYMERASE THETA, PUTATIVE (AFU_ORTHOLOGUE AFUA_1G05260)-RELATED"/>
    <property type="match status" value="1"/>
</dbReference>
<feature type="domain" description="Helicase ATP-binding" evidence="6">
    <location>
        <begin position="307"/>
        <end position="480"/>
    </location>
</feature>
<evidence type="ECO:0000256" key="3">
    <source>
        <dbReference type="ARBA" id="ARBA00022806"/>
    </source>
</evidence>
<gene>
    <name evidence="8" type="ORF">GCM10009535_59320</name>
</gene>
<reference evidence="9" key="1">
    <citation type="journal article" date="2019" name="Int. J. Syst. Evol. Microbiol.">
        <title>The Global Catalogue of Microorganisms (GCM) 10K type strain sequencing project: providing services to taxonomists for standard genome sequencing and annotation.</title>
        <authorList>
            <consortium name="The Broad Institute Genomics Platform"/>
            <consortium name="The Broad Institute Genome Sequencing Center for Infectious Disease"/>
            <person name="Wu L."/>
            <person name="Ma J."/>
        </authorList>
    </citation>
    <scope>NUCLEOTIDE SEQUENCE [LARGE SCALE GENOMIC DNA]</scope>
    <source>
        <strain evidence="9">JCM 10367</strain>
    </source>
</reference>
<feature type="domain" description="Helicase C-terminal" evidence="7">
    <location>
        <begin position="592"/>
        <end position="770"/>
    </location>
</feature>
<evidence type="ECO:0000313" key="8">
    <source>
        <dbReference type="EMBL" id="GAA0671719.1"/>
    </source>
</evidence>
<keyword evidence="2" id="KW-0378">Hydrolase</keyword>